<name>A0ABU6XR16_9FABA</name>
<protein>
    <submittedName>
        <fullName evidence="1">Uncharacterized protein</fullName>
    </submittedName>
</protein>
<evidence type="ECO:0000313" key="1">
    <source>
        <dbReference type="EMBL" id="MED6199721.1"/>
    </source>
</evidence>
<sequence length="112" mass="12955">MDSRQPFWQSNRKGDSSLTYTTWVDPMEARKKDDLVLYSDDLFLTEARKPPLCPRSHTFHKSKGEAYSSISSSRRSVRFYEASKHSSLALINQELCRNSLRLPIKHPAAPRQ</sequence>
<keyword evidence="2" id="KW-1185">Reference proteome</keyword>
<proteinExistence type="predicted"/>
<comment type="caution">
    <text evidence="1">The sequence shown here is derived from an EMBL/GenBank/DDBJ whole genome shotgun (WGS) entry which is preliminary data.</text>
</comment>
<evidence type="ECO:0000313" key="2">
    <source>
        <dbReference type="Proteomes" id="UP001341840"/>
    </source>
</evidence>
<accession>A0ABU6XR16</accession>
<organism evidence="1 2">
    <name type="scientific">Stylosanthes scabra</name>
    <dbReference type="NCBI Taxonomy" id="79078"/>
    <lineage>
        <taxon>Eukaryota</taxon>
        <taxon>Viridiplantae</taxon>
        <taxon>Streptophyta</taxon>
        <taxon>Embryophyta</taxon>
        <taxon>Tracheophyta</taxon>
        <taxon>Spermatophyta</taxon>
        <taxon>Magnoliopsida</taxon>
        <taxon>eudicotyledons</taxon>
        <taxon>Gunneridae</taxon>
        <taxon>Pentapetalae</taxon>
        <taxon>rosids</taxon>
        <taxon>fabids</taxon>
        <taxon>Fabales</taxon>
        <taxon>Fabaceae</taxon>
        <taxon>Papilionoideae</taxon>
        <taxon>50 kb inversion clade</taxon>
        <taxon>dalbergioids sensu lato</taxon>
        <taxon>Dalbergieae</taxon>
        <taxon>Pterocarpus clade</taxon>
        <taxon>Stylosanthes</taxon>
    </lineage>
</organism>
<dbReference type="Proteomes" id="UP001341840">
    <property type="component" value="Unassembled WGS sequence"/>
</dbReference>
<reference evidence="1 2" key="1">
    <citation type="journal article" date="2023" name="Plants (Basel)">
        <title>Bridging the Gap: Combining Genomics and Transcriptomics Approaches to Understand Stylosanthes scabra, an Orphan Legume from the Brazilian Caatinga.</title>
        <authorList>
            <person name="Ferreira-Neto J.R.C."/>
            <person name="da Silva M.D."/>
            <person name="Binneck E."/>
            <person name="de Melo N.F."/>
            <person name="da Silva R.H."/>
            <person name="de Melo A.L.T.M."/>
            <person name="Pandolfi V."/>
            <person name="Bustamante F.O."/>
            <person name="Brasileiro-Vidal A.C."/>
            <person name="Benko-Iseppon A.M."/>
        </authorList>
    </citation>
    <scope>NUCLEOTIDE SEQUENCE [LARGE SCALE GENOMIC DNA]</scope>
    <source>
        <tissue evidence="1">Leaves</tissue>
    </source>
</reference>
<dbReference type="EMBL" id="JASCZI010212538">
    <property type="protein sequence ID" value="MED6199721.1"/>
    <property type="molecule type" value="Genomic_DNA"/>
</dbReference>
<gene>
    <name evidence="1" type="ORF">PIB30_078584</name>
</gene>